<keyword evidence="3" id="KW-1185">Reference proteome</keyword>
<dbReference type="InterPro" id="IPR053202">
    <property type="entry name" value="EGF_Rcpt_Signaling_Reg"/>
</dbReference>
<dbReference type="PANTHER" id="PTHR34009">
    <property type="entry name" value="PROTEIN STAR"/>
    <property type="match status" value="1"/>
</dbReference>
<dbReference type="InterPro" id="IPR029063">
    <property type="entry name" value="SAM-dependent_MTases_sf"/>
</dbReference>
<dbReference type="RefSeq" id="WP_189640055.1">
    <property type="nucleotide sequence ID" value="NZ_BMZF01000003.1"/>
</dbReference>
<dbReference type="Pfam" id="PF05050">
    <property type="entry name" value="Methyltransf_21"/>
    <property type="match status" value="1"/>
</dbReference>
<dbReference type="EMBL" id="BMZF01000003">
    <property type="protein sequence ID" value="GHA51436.1"/>
    <property type="molecule type" value="Genomic_DNA"/>
</dbReference>
<organism evidence="2 3">
    <name type="scientific">Paramylibacter ulvae</name>
    <dbReference type="NCBI Taxonomy" id="1651968"/>
    <lineage>
        <taxon>Bacteria</taxon>
        <taxon>Pseudomonadati</taxon>
        <taxon>Pseudomonadota</taxon>
        <taxon>Alphaproteobacteria</taxon>
        <taxon>Rhodobacterales</taxon>
        <taxon>Paracoccaceae</taxon>
        <taxon>Paramylibacter</taxon>
    </lineage>
</organism>
<comment type="caution">
    <text evidence="2">The sequence shown here is derived from an EMBL/GenBank/DDBJ whole genome shotgun (WGS) entry which is preliminary data.</text>
</comment>
<sequence length="238" mass="27337">MKNLRHIFASIWVRAKKAKAAFMGLDQDQGQTTYSQFGEDIISFIFLERKTSGFYVDIGAHDPFRKSNTAMLNQIGWTGINVEPDPVGFQRFEKHRPNDINLNIAVHNEESEVTLYRFRRGLSNTVLENRAKGIAKNKKALPSHIVPAMSMNAIMDAYLPKGQPIDFLNVDIEGYDQTALEAFDFDKYRPKLCCIECYRFDFLDPQAHPLVNLMISNDYGIVSINKMSFLFLDNRNRD</sequence>
<evidence type="ECO:0000313" key="3">
    <source>
        <dbReference type="Proteomes" id="UP000634455"/>
    </source>
</evidence>
<feature type="domain" description="Methyltransferase FkbM" evidence="1">
    <location>
        <begin position="57"/>
        <end position="214"/>
    </location>
</feature>
<protein>
    <recommendedName>
        <fullName evidence="1">Methyltransferase FkbM domain-containing protein</fullName>
    </recommendedName>
</protein>
<dbReference type="PANTHER" id="PTHR34009:SF2">
    <property type="entry name" value="PROTEIN STAR"/>
    <property type="match status" value="1"/>
</dbReference>
<dbReference type="Proteomes" id="UP000634455">
    <property type="component" value="Unassembled WGS sequence"/>
</dbReference>
<gene>
    <name evidence="2" type="ORF">GCM10008927_15980</name>
</gene>
<name>A0ABQ3D0Z1_9RHOB</name>
<dbReference type="InterPro" id="IPR006342">
    <property type="entry name" value="FkbM_mtfrase"/>
</dbReference>
<evidence type="ECO:0000259" key="1">
    <source>
        <dbReference type="Pfam" id="PF05050"/>
    </source>
</evidence>
<evidence type="ECO:0000313" key="2">
    <source>
        <dbReference type="EMBL" id="GHA51436.1"/>
    </source>
</evidence>
<accession>A0ABQ3D0Z1</accession>
<reference evidence="3" key="1">
    <citation type="journal article" date="2019" name="Int. J. Syst. Evol. Microbiol.">
        <title>The Global Catalogue of Microorganisms (GCM) 10K type strain sequencing project: providing services to taxonomists for standard genome sequencing and annotation.</title>
        <authorList>
            <consortium name="The Broad Institute Genomics Platform"/>
            <consortium name="The Broad Institute Genome Sequencing Center for Infectious Disease"/>
            <person name="Wu L."/>
            <person name="Ma J."/>
        </authorList>
    </citation>
    <scope>NUCLEOTIDE SEQUENCE [LARGE SCALE GENOMIC DNA]</scope>
    <source>
        <strain evidence="3">KCTC 32465</strain>
    </source>
</reference>
<proteinExistence type="predicted"/>
<dbReference type="Gene3D" id="3.40.50.150">
    <property type="entry name" value="Vaccinia Virus protein VP39"/>
    <property type="match status" value="1"/>
</dbReference>
<dbReference type="SUPFAM" id="SSF53335">
    <property type="entry name" value="S-adenosyl-L-methionine-dependent methyltransferases"/>
    <property type="match status" value="1"/>
</dbReference>